<evidence type="ECO:0000313" key="1">
    <source>
        <dbReference type="EMBL" id="OMD53310.1"/>
    </source>
</evidence>
<dbReference type="OrthoDB" id="9802350at2"/>
<comment type="caution">
    <text evidence="2">The sequence shown here is derived from an EMBL/GenBank/DDBJ whole genome shotgun (WGS) entry which is preliminary data.</text>
</comment>
<dbReference type="PRINTS" id="PR00413">
    <property type="entry name" value="HADHALOGNASE"/>
</dbReference>
<dbReference type="RefSeq" id="WP_076286380.1">
    <property type="nucleotide sequence ID" value="NZ_MPTD01000005.1"/>
</dbReference>
<evidence type="ECO:0000313" key="4">
    <source>
        <dbReference type="Proteomes" id="UP000187425"/>
    </source>
</evidence>
<name>A0A1R0ZAC6_9BACL</name>
<gene>
    <name evidence="1" type="ORF">BSK51_09075</name>
    <name evidence="2" type="ORF">BSK65_24795</name>
</gene>
<dbReference type="Proteomes" id="UP000187313">
    <property type="component" value="Unassembled WGS sequence"/>
</dbReference>
<dbReference type="SFLD" id="SFLDG01129">
    <property type="entry name" value="C1.5:_HAD__Beta-PGM__Phosphata"/>
    <property type="match status" value="1"/>
</dbReference>
<dbReference type="Proteomes" id="UP000187425">
    <property type="component" value="Unassembled WGS sequence"/>
</dbReference>
<dbReference type="InterPro" id="IPR023198">
    <property type="entry name" value="PGP-like_dom2"/>
</dbReference>
<dbReference type="PANTHER" id="PTHR47478">
    <property type="match status" value="1"/>
</dbReference>
<dbReference type="InterPro" id="IPR041492">
    <property type="entry name" value="HAD_2"/>
</dbReference>
<protein>
    <submittedName>
        <fullName evidence="2">HAD family hydrolase</fullName>
    </submittedName>
</protein>
<dbReference type="EMBL" id="MPTD01000005">
    <property type="protein sequence ID" value="OMD53310.1"/>
    <property type="molecule type" value="Genomic_DNA"/>
</dbReference>
<evidence type="ECO:0000313" key="3">
    <source>
        <dbReference type="Proteomes" id="UP000187313"/>
    </source>
</evidence>
<dbReference type="GO" id="GO:0016787">
    <property type="term" value="F:hydrolase activity"/>
    <property type="evidence" value="ECO:0007669"/>
    <property type="project" value="UniProtKB-KW"/>
</dbReference>
<dbReference type="PANTHER" id="PTHR47478:SF1">
    <property type="entry name" value="PYRIMIDINE 5'-NUCLEOTIDASE YJJG"/>
    <property type="match status" value="1"/>
</dbReference>
<proteinExistence type="predicted"/>
<dbReference type="Gene3D" id="1.10.150.240">
    <property type="entry name" value="Putative phosphatase, domain 2"/>
    <property type="match status" value="1"/>
</dbReference>
<dbReference type="InterPro" id="IPR052550">
    <property type="entry name" value="Pyrimidine_5'-ntase_YjjG"/>
</dbReference>
<dbReference type="SFLD" id="SFLDS00003">
    <property type="entry name" value="Haloacid_Dehalogenase"/>
    <property type="match status" value="1"/>
</dbReference>
<dbReference type="Pfam" id="PF13419">
    <property type="entry name" value="HAD_2"/>
    <property type="match status" value="1"/>
</dbReference>
<dbReference type="AlphaFoldDB" id="A0A1R0ZAC6"/>
<dbReference type="NCBIfam" id="TIGR01549">
    <property type="entry name" value="HAD-SF-IA-v1"/>
    <property type="match status" value="1"/>
</dbReference>
<sequence length="231" mass="26897">MYKAIIFDLDNTLINYSACEIEAMKRTCNDHNLFVEDIEAWSLFYGEFSGHNFRHWMNFVGGGEVKTIGEVLRYSFRDTLKQDQLFHSKLSDTYWDYFCNSCYFEEGAEQILTSFKDKYALGIITNGISEAQRKRLQAGKIYEIFKSIMISDEVGIRKPDKRIFEMSLIDLQLSNHEVLFVGDSLQDDYHGAVNSDIDFCYYNRQNIEVPKDLKPNYMISSLLELKDVVGL</sequence>
<dbReference type="EMBL" id="MPTW01000019">
    <property type="protein sequence ID" value="OME65420.1"/>
    <property type="molecule type" value="Genomic_DNA"/>
</dbReference>
<dbReference type="SUPFAM" id="SSF56784">
    <property type="entry name" value="HAD-like"/>
    <property type="match status" value="1"/>
</dbReference>
<keyword evidence="2" id="KW-0378">Hydrolase</keyword>
<accession>A0A1R0ZAC6</accession>
<dbReference type="InterPro" id="IPR023214">
    <property type="entry name" value="HAD_sf"/>
</dbReference>
<keyword evidence="3" id="KW-1185">Reference proteome</keyword>
<dbReference type="InterPro" id="IPR036412">
    <property type="entry name" value="HAD-like_sf"/>
</dbReference>
<organism evidence="2 4">
    <name type="scientific">Paenibacillus odorifer</name>
    <dbReference type="NCBI Taxonomy" id="189426"/>
    <lineage>
        <taxon>Bacteria</taxon>
        <taxon>Bacillati</taxon>
        <taxon>Bacillota</taxon>
        <taxon>Bacilli</taxon>
        <taxon>Bacillales</taxon>
        <taxon>Paenibacillaceae</taxon>
        <taxon>Paenibacillus</taxon>
    </lineage>
</organism>
<dbReference type="InterPro" id="IPR006439">
    <property type="entry name" value="HAD-SF_hydro_IA"/>
</dbReference>
<dbReference type="Gene3D" id="3.40.50.1000">
    <property type="entry name" value="HAD superfamily/HAD-like"/>
    <property type="match status" value="1"/>
</dbReference>
<evidence type="ECO:0000313" key="2">
    <source>
        <dbReference type="EMBL" id="OME65420.1"/>
    </source>
</evidence>
<reference evidence="2 4" key="1">
    <citation type="submission" date="2016-11" db="EMBL/GenBank/DDBJ databases">
        <title>Paenibacillus species isolates.</title>
        <authorList>
            <person name="Beno S.M."/>
        </authorList>
    </citation>
    <scope>NUCLEOTIDE SEQUENCE [LARGE SCALE GENOMIC DNA]</scope>
    <source>
        <strain evidence="2 4">FSL H7-0443</strain>
        <strain evidence="1 3">FSL R5-0923</strain>
    </source>
</reference>